<dbReference type="Pfam" id="PF04800">
    <property type="entry name" value="NDUS4"/>
    <property type="match status" value="1"/>
</dbReference>
<keyword evidence="3 9" id="KW-0679">Respiratory chain</keyword>
<comment type="subcellular location">
    <subcellularLocation>
        <location evidence="9">Mitochondrion inner membrane</location>
        <topology evidence="9">Peripheral membrane protein</topology>
        <orientation evidence="9">Matrix side</orientation>
    </subcellularLocation>
</comment>
<keyword evidence="4 9" id="KW-0999">Mitochondrion inner membrane</keyword>
<keyword evidence="2 9" id="KW-0813">Transport</keyword>
<dbReference type="EMBL" id="JBGBPQ010000026">
    <property type="protein sequence ID" value="KAL1498913.1"/>
    <property type="molecule type" value="Genomic_DNA"/>
</dbReference>
<proteinExistence type="inferred from homology"/>
<keyword evidence="12" id="KW-1185">Reference proteome</keyword>
<evidence type="ECO:0000313" key="11">
    <source>
        <dbReference type="EMBL" id="KAL1498913.1"/>
    </source>
</evidence>
<dbReference type="AlphaFoldDB" id="A0AB34IIN7"/>
<feature type="region of interest" description="Disordered" evidence="10">
    <location>
        <begin position="145"/>
        <end position="168"/>
    </location>
</feature>
<dbReference type="Proteomes" id="UP001515480">
    <property type="component" value="Unassembled WGS sequence"/>
</dbReference>
<dbReference type="PANTHER" id="PTHR12219">
    <property type="entry name" value="NADH-UBIQUINONE OXIDOREDUCTASE"/>
    <property type="match status" value="1"/>
</dbReference>
<evidence type="ECO:0000313" key="12">
    <source>
        <dbReference type="Proteomes" id="UP001515480"/>
    </source>
</evidence>
<keyword evidence="6 9" id="KW-0249">Electron transport</keyword>
<evidence type="ECO:0000256" key="9">
    <source>
        <dbReference type="RuleBase" id="RU367010"/>
    </source>
</evidence>
<evidence type="ECO:0000256" key="5">
    <source>
        <dbReference type="ARBA" id="ARBA00022946"/>
    </source>
</evidence>
<accession>A0AB34IIN7</accession>
<evidence type="ECO:0000256" key="7">
    <source>
        <dbReference type="ARBA" id="ARBA00023128"/>
    </source>
</evidence>
<dbReference type="GO" id="GO:0005743">
    <property type="term" value="C:mitochondrial inner membrane"/>
    <property type="evidence" value="ECO:0007669"/>
    <property type="project" value="UniProtKB-SubCell"/>
</dbReference>
<evidence type="ECO:0000256" key="4">
    <source>
        <dbReference type="ARBA" id="ARBA00022792"/>
    </source>
</evidence>
<organism evidence="11 12">
    <name type="scientific">Prymnesium parvum</name>
    <name type="common">Toxic golden alga</name>
    <dbReference type="NCBI Taxonomy" id="97485"/>
    <lineage>
        <taxon>Eukaryota</taxon>
        <taxon>Haptista</taxon>
        <taxon>Haptophyta</taxon>
        <taxon>Prymnesiophyceae</taxon>
        <taxon>Prymnesiales</taxon>
        <taxon>Prymnesiaceae</taxon>
        <taxon>Prymnesium</taxon>
    </lineage>
</organism>
<evidence type="ECO:0000256" key="10">
    <source>
        <dbReference type="SAM" id="MobiDB-lite"/>
    </source>
</evidence>
<dbReference type="GO" id="GO:0022900">
    <property type="term" value="P:electron transport chain"/>
    <property type="evidence" value="ECO:0007669"/>
    <property type="project" value="InterPro"/>
</dbReference>
<name>A0AB34IIN7_PRYPA</name>
<comment type="caution">
    <text evidence="11">The sequence shown here is derived from an EMBL/GenBank/DDBJ whole genome shotgun (WGS) entry which is preliminary data.</text>
</comment>
<gene>
    <name evidence="11" type="ORF">AB1Y20_013435</name>
</gene>
<comment type="function">
    <text evidence="9">Accessory subunit of the mitochondrial membrane respiratory chain NADH dehydrogenase (Complex I), that is believed not to be involved in catalysis. Complex I functions in the transfer of electrons from NADH to the respiratory chain. The immediate electron acceptor for the enzyme is believed to be ubiquinone.</text>
</comment>
<dbReference type="InterPro" id="IPR006885">
    <property type="entry name" value="NADH_UbQ_FeS_4_mit-like"/>
</dbReference>
<evidence type="ECO:0000256" key="8">
    <source>
        <dbReference type="ARBA" id="ARBA00023136"/>
    </source>
</evidence>
<evidence type="ECO:0000256" key="1">
    <source>
        <dbReference type="ARBA" id="ARBA00005882"/>
    </source>
</evidence>
<sequence length="168" mass="18881">MLAARLPLRTAASLRRAGAPRALCSKAVGESIADNTKASTFTGTPASLLGKRIVKIFQPPHGVQNGNQNTTVWRMQWEDEYTKRWTNPLMGWTSTSDPLSNTHMTLEFHTAEDAVRFAEENGWIVEVQQPKPNTELHARPKKYADNFKWKGPKGRAFPDLYIPPPPKK</sequence>
<keyword evidence="8 9" id="KW-0472">Membrane</keyword>
<evidence type="ECO:0000256" key="2">
    <source>
        <dbReference type="ARBA" id="ARBA00022448"/>
    </source>
</evidence>
<comment type="similarity">
    <text evidence="1 9">Belongs to the complex I NDUFS4 subunit family.</text>
</comment>
<dbReference type="InterPro" id="IPR038532">
    <property type="entry name" value="NDUFS4-like_sf"/>
</dbReference>
<reference evidence="11 12" key="1">
    <citation type="journal article" date="2024" name="Science">
        <title>Giant polyketide synthase enzymes in the biosynthesis of giant marine polyether toxins.</title>
        <authorList>
            <person name="Fallon T.R."/>
            <person name="Shende V.V."/>
            <person name="Wierzbicki I.H."/>
            <person name="Pendleton A.L."/>
            <person name="Watervoot N.F."/>
            <person name="Auber R.P."/>
            <person name="Gonzalez D.J."/>
            <person name="Wisecaver J.H."/>
            <person name="Moore B.S."/>
        </authorList>
    </citation>
    <scope>NUCLEOTIDE SEQUENCE [LARGE SCALE GENOMIC DNA]</scope>
    <source>
        <strain evidence="11 12">12B1</strain>
    </source>
</reference>
<keyword evidence="7 9" id="KW-0496">Mitochondrion</keyword>
<dbReference type="Gene3D" id="3.30.160.190">
    <property type="entry name" value="atu1810 like domain"/>
    <property type="match status" value="1"/>
</dbReference>
<keyword evidence="5 9" id="KW-0809">Transit peptide</keyword>
<protein>
    <recommendedName>
        <fullName evidence="9">NADH dehydrogenase [ubiquinone] iron-sulfur protein 4, mitochondrial</fullName>
    </recommendedName>
</protein>
<evidence type="ECO:0000256" key="6">
    <source>
        <dbReference type="ARBA" id="ARBA00022982"/>
    </source>
</evidence>
<dbReference type="PANTHER" id="PTHR12219:SF8">
    <property type="entry name" value="NADH DEHYDROGENASE [UBIQUINONE] IRON-SULFUR PROTEIN 4, MITOCHONDRIAL"/>
    <property type="match status" value="1"/>
</dbReference>
<evidence type="ECO:0000256" key="3">
    <source>
        <dbReference type="ARBA" id="ARBA00022660"/>
    </source>
</evidence>